<dbReference type="Proteomes" id="UP001589774">
    <property type="component" value="Unassembled WGS sequence"/>
</dbReference>
<evidence type="ECO:0000256" key="3">
    <source>
        <dbReference type="ARBA" id="ARBA00022989"/>
    </source>
</evidence>
<dbReference type="InterPro" id="IPR009908">
    <property type="entry name" value="Methylamine_util_MauE"/>
</dbReference>
<gene>
    <name evidence="7" type="ORF">ACFFI0_20505</name>
</gene>
<protein>
    <submittedName>
        <fullName evidence="7">MauE/DoxX family redox-associated membrane protein</fullName>
    </submittedName>
</protein>
<evidence type="ECO:0000313" key="7">
    <source>
        <dbReference type="EMBL" id="MFC0320719.1"/>
    </source>
</evidence>
<keyword evidence="3 5" id="KW-1133">Transmembrane helix</keyword>
<feature type="transmembrane region" description="Helical" evidence="5">
    <location>
        <begin position="72"/>
        <end position="90"/>
    </location>
</feature>
<sequence length="159" mass="18447">MKTEKIIYLLSSLLTMLFFYAVVSKMVNYQESLREMRNQVFPIAVADILVWLIPSVELGIVCCLIYEPSRRVGLWFGLSLLSSFSIYVLLGVNEVFDRVPCSCGGILWKNSSYWDQFWFNILFIVMAVIALWLHYLTDRRRGGAQPHQQIRKEDSVKLA</sequence>
<evidence type="ECO:0000259" key="6">
    <source>
        <dbReference type="Pfam" id="PF07291"/>
    </source>
</evidence>
<evidence type="ECO:0000256" key="4">
    <source>
        <dbReference type="ARBA" id="ARBA00023136"/>
    </source>
</evidence>
<evidence type="ECO:0000256" key="1">
    <source>
        <dbReference type="ARBA" id="ARBA00004141"/>
    </source>
</evidence>
<accession>A0ABV6HPA4</accession>
<dbReference type="Pfam" id="PF07291">
    <property type="entry name" value="MauE"/>
    <property type="match status" value="1"/>
</dbReference>
<comment type="caution">
    <text evidence="7">The sequence shown here is derived from an EMBL/GenBank/DDBJ whole genome shotgun (WGS) entry which is preliminary data.</text>
</comment>
<proteinExistence type="predicted"/>
<reference evidence="7 8" key="1">
    <citation type="submission" date="2024-09" db="EMBL/GenBank/DDBJ databases">
        <authorList>
            <person name="Sun Q."/>
            <person name="Mori K."/>
        </authorList>
    </citation>
    <scope>NUCLEOTIDE SEQUENCE [LARGE SCALE GENOMIC DNA]</scope>
    <source>
        <strain evidence="7 8">CCM 7765</strain>
    </source>
</reference>
<keyword evidence="2 5" id="KW-0812">Transmembrane</keyword>
<keyword evidence="8" id="KW-1185">Reference proteome</keyword>
<feature type="transmembrane region" description="Helical" evidence="5">
    <location>
        <begin position="7"/>
        <end position="23"/>
    </location>
</feature>
<dbReference type="EMBL" id="JBHLWO010000002">
    <property type="protein sequence ID" value="MFC0320719.1"/>
    <property type="molecule type" value="Genomic_DNA"/>
</dbReference>
<evidence type="ECO:0000256" key="2">
    <source>
        <dbReference type="ARBA" id="ARBA00022692"/>
    </source>
</evidence>
<keyword evidence="4 5" id="KW-0472">Membrane</keyword>
<feature type="transmembrane region" description="Helical" evidence="5">
    <location>
        <begin position="43"/>
        <end position="65"/>
    </location>
</feature>
<evidence type="ECO:0000256" key="5">
    <source>
        <dbReference type="SAM" id="Phobius"/>
    </source>
</evidence>
<feature type="domain" description="Methylamine utilisation protein MauE" evidence="6">
    <location>
        <begin position="5"/>
        <end position="133"/>
    </location>
</feature>
<evidence type="ECO:0000313" key="8">
    <source>
        <dbReference type="Proteomes" id="UP001589774"/>
    </source>
</evidence>
<comment type="subcellular location">
    <subcellularLocation>
        <location evidence="1">Membrane</location>
        <topology evidence="1">Multi-pass membrane protein</topology>
    </subcellularLocation>
</comment>
<name>A0ABV6HPA4_9SPHI</name>
<organism evidence="7 8">
    <name type="scientific">Olivibacter oleidegradans</name>
    <dbReference type="NCBI Taxonomy" id="760123"/>
    <lineage>
        <taxon>Bacteria</taxon>
        <taxon>Pseudomonadati</taxon>
        <taxon>Bacteroidota</taxon>
        <taxon>Sphingobacteriia</taxon>
        <taxon>Sphingobacteriales</taxon>
        <taxon>Sphingobacteriaceae</taxon>
        <taxon>Olivibacter</taxon>
    </lineage>
</organism>
<dbReference type="RefSeq" id="WP_377477629.1">
    <property type="nucleotide sequence ID" value="NZ_JBHLWO010000002.1"/>
</dbReference>
<feature type="transmembrane region" description="Helical" evidence="5">
    <location>
        <begin position="117"/>
        <end position="136"/>
    </location>
</feature>